<accession>A0AAP0NP15</accession>
<proteinExistence type="predicted"/>
<feature type="region of interest" description="Disordered" evidence="1">
    <location>
        <begin position="1"/>
        <end position="36"/>
    </location>
</feature>
<gene>
    <name evidence="2" type="ORF">Scep_020194</name>
</gene>
<name>A0AAP0NP15_9MAGN</name>
<reference evidence="2 3" key="1">
    <citation type="submission" date="2024-01" db="EMBL/GenBank/DDBJ databases">
        <title>Genome assemblies of Stephania.</title>
        <authorList>
            <person name="Yang L."/>
        </authorList>
    </citation>
    <scope>NUCLEOTIDE SEQUENCE [LARGE SCALE GENOMIC DNA]</scope>
    <source>
        <strain evidence="2">JXDWG</strain>
        <tissue evidence="2">Leaf</tissue>
    </source>
</reference>
<dbReference type="EMBL" id="JBBNAG010000008">
    <property type="protein sequence ID" value="KAK9112675.1"/>
    <property type="molecule type" value="Genomic_DNA"/>
</dbReference>
<feature type="compositionally biased region" description="Pro residues" evidence="1">
    <location>
        <begin position="16"/>
        <end position="25"/>
    </location>
</feature>
<evidence type="ECO:0000313" key="3">
    <source>
        <dbReference type="Proteomes" id="UP001419268"/>
    </source>
</evidence>
<keyword evidence="3" id="KW-1185">Reference proteome</keyword>
<comment type="caution">
    <text evidence="2">The sequence shown here is derived from an EMBL/GenBank/DDBJ whole genome shotgun (WGS) entry which is preliminary data.</text>
</comment>
<organism evidence="2 3">
    <name type="scientific">Stephania cephalantha</name>
    <dbReference type="NCBI Taxonomy" id="152367"/>
    <lineage>
        <taxon>Eukaryota</taxon>
        <taxon>Viridiplantae</taxon>
        <taxon>Streptophyta</taxon>
        <taxon>Embryophyta</taxon>
        <taxon>Tracheophyta</taxon>
        <taxon>Spermatophyta</taxon>
        <taxon>Magnoliopsida</taxon>
        <taxon>Ranunculales</taxon>
        <taxon>Menispermaceae</taxon>
        <taxon>Menispermoideae</taxon>
        <taxon>Cissampelideae</taxon>
        <taxon>Stephania</taxon>
    </lineage>
</organism>
<sequence>MGTDVENPPSLSLNPFSPPTTPSIPPQISLSKPHPPPQIHRQLFVSLSRPIHCQLYVSLSPKSVSQTLKSLHRLPEVGASAIAASCRRGCRRWCRLAAARPSPPIVVAPLRSHCCALPSPSARPLCAIPPLVVVVRCCVGNHRRLPSPSAAAGCAPAVVVRRCSPLFAIAAVETIAVFLRSLLPLVVVLSWHTHACSPLSLKLPR</sequence>
<dbReference type="AlphaFoldDB" id="A0AAP0NP15"/>
<evidence type="ECO:0000313" key="2">
    <source>
        <dbReference type="EMBL" id="KAK9112675.1"/>
    </source>
</evidence>
<protein>
    <submittedName>
        <fullName evidence="2">Uncharacterized protein</fullName>
    </submittedName>
</protein>
<dbReference type="Proteomes" id="UP001419268">
    <property type="component" value="Unassembled WGS sequence"/>
</dbReference>
<evidence type="ECO:0000256" key="1">
    <source>
        <dbReference type="SAM" id="MobiDB-lite"/>
    </source>
</evidence>